<sequence length="77" mass="8977">MTKIIKNNNKRYKAVSKTVLQQSYQCSPYTFRQWTKKINSRLGAYQGGLYTPKQVKIIVSHLGEPPLIEDIVYKPKF</sequence>
<name>A0A918N3Y9_9FLAO</name>
<evidence type="ECO:0000313" key="1">
    <source>
        <dbReference type="EMBL" id="GGX23670.1"/>
    </source>
</evidence>
<dbReference type="AlphaFoldDB" id="A0A918N3Y9"/>
<comment type="caution">
    <text evidence="1">The sequence shown here is derived from an EMBL/GenBank/DDBJ whole genome shotgun (WGS) entry which is preliminary data.</text>
</comment>
<dbReference type="Proteomes" id="UP000601108">
    <property type="component" value="Unassembled WGS sequence"/>
</dbReference>
<evidence type="ECO:0008006" key="3">
    <source>
        <dbReference type="Google" id="ProtNLM"/>
    </source>
</evidence>
<dbReference type="RefSeq" id="WP_027412438.1">
    <property type="nucleotide sequence ID" value="NZ_BMWS01000017.1"/>
</dbReference>
<keyword evidence="2" id="KW-1185">Reference proteome</keyword>
<evidence type="ECO:0000313" key="2">
    <source>
        <dbReference type="Proteomes" id="UP000601108"/>
    </source>
</evidence>
<organism evidence="1 2">
    <name type="scientific">Aquimarina muelleri</name>
    <dbReference type="NCBI Taxonomy" id="279356"/>
    <lineage>
        <taxon>Bacteria</taxon>
        <taxon>Pseudomonadati</taxon>
        <taxon>Bacteroidota</taxon>
        <taxon>Flavobacteriia</taxon>
        <taxon>Flavobacteriales</taxon>
        <taxon>Flavobacteriaceae</taxon>
        <taxon>Aquimarina</taxon>
    </lineage>
</organism>
<dbReference type="EMBL" id="BMWS01000017">
    <property type="protein sequence ID" value="GGX23670.1"/>
    <property type="molecule type" value="Genomic_DNA"/>
</dbReference>
<protein>
    <recommendedName>
        <fullName evidence="3">DUF4248 domain-containing protein</fullName>
    </recommendedName>
</protein>
<proteinExistence type="predicted"/>
<gene>
    <name evidence="1" type="ORF">GCM10007384_26110</name>
</gene>
<reference evidence="1 2" key="1">
    <citation type="journal article" date="2014" name="Int. J. Syst. Evol. Microbiol.">
        <title>Complete genome sequence of Corynebacterium casei LMG S-19264T (=DSM 44701T), isolated from a smear-ripened cheese.</title>
        <authorList>
            <consortium name="US DOE Joint Genome Institute (JGI-PGF)"/>
            <person name="Walter F."/>
            <person name="Albersmeier A."/>
            <person name="Kalinowski J."/>
            <person name="Ruckert C."/>
        </authorList>
    </citation>
    <scope>NUCLEOTIDE SEQUENCE [LARGE SCALE GENOMIC DNA]</scope>
    <source>
        <strain evidence="1 2">KCTC 12285</strain>
    </source>
</reference>
<accession>A0A918N3Y9</accession>